<feature type="domain" description="STI1" evidence="5">
    <location>
        <begin position="386"/>
        <end position="426"/>
    </location>
</feature>
<dbReference type="InterPro" id="IPR019734">
    <property type="entry name" value="TPR_rpt"/>
</dbReference>
<dbReference type="SMART" id="SM00727">
    <property type="entry name" value="STI1"/>
    <property type="match status" value="2"/>
</dbReference>
<dbReference type="AlphaFoldDB" id="A0A024GBZ9"/>
<evidence type="ECO:0000313" key="7">
    <source>
        <dbReference type="Proteomes" id="UP000053237"/>
    </source>
</evidence>
<evidence type="ECO:0000256" key="1">
    <source>
        <dbReference type="ARBA" id="ARBA00022737"/>
    </source>
</evidence>
<dbReference type="InterPro" id="IPR013105">
    <property type="entry name" value="TPR_2"/>
</dbReference>
<dbReference type="GO" id="GO:0006620">
    <property type="term" value="P:post-translational protein targeting to endoplasmic reticulum membrane"/>
    <property type="evidence" value="ECO:0007669"/>
    <property type="project" value="TreeGrafter"/>
</dbReference>
<gene>
    <name evidence="6" type="ORF">BN9_049880</name>
</gene>
<evidence type="ECO:0000313" key="6">
    <source>
        <dbReference type="EMBL" id="CCI44204.1"/>
    </source>
</evidence>
<feature type="repeat" description="TPR" evidence="3">
    <location>
        <begin position="158"/>
        <end position="191"/>
    </location>
</feature>
<dbReference type="Gene3D" id="1.10.260.100">
    <property type="match status" value="1"/>
</dbReference>
<feature type="region of interest" description="Disordered" evidence="4">
    <location>
        <begin position="276"/>
        <end position="302"/>
    </location>
</feature>
<dbReference type="GO" id="GO:0060090">
    <property type="term" value="F:molecular adaptor activity"/>
    <property type="evidence" value="ECO:0007669"/>
    <property type="project" value="TreeGrafter"/>
</dbReference>
<dbReference type="InterPro" id="IPR006636">
    <property type="entry name" value="STI1_HS-bd"/>
</dbReference>
<dbReference type="InParanoid" id="A0A024GBZ9"/>
<feature type="compositionally biased region" description="Low complexity" evidence="4">
    <location>
        <begin position="278"/>
        <end position="289"/>
    </location>
</feature>
<evidence type="ECO:0000256" key="4">
    <source>
        <dbReference type="SAM" id="MobiDB-lite"/>
    </source>
</evidence>
<evidence type="ECO:0000256" key="3">
    <source>
        <dbReference type="PROSITE-ProRule" id="PRU00339"/>
    </source>
</evidence>
<sequence length="435" mass="47421">MSNYERNRAIFHALSYIDSLKADTQLDTENIEVGVQCLTEAFKLNLHDTQQQELYLKQVPNTSFVKILTAGLNALGLLPAESPISIEQEPIIKKSIRINNLTAPCLTNMRCHLVLFWIPEYHDRMEKALAKFKDKFGDVRAEECAVQNESTEENKIKADEQKNKGNAALNAGDYQLAAKHYRQALEFCPNGPSSHIYHSNLAASLMYMQNYDEAINHCEAAIAMDPKFLKAYNRMGAAQIQMKDYQGAIDSFRRGLEIDESNASCKAGLEEAEQLLRQSQSAAQSSSVATPPGGMPDLSSLAGMLGGGGGGGLAGLLNNPAMQQMASSMMQNPQMMQMAQNLMQNPSMLGGMLGQMGNSNNAAPSTTPSAESTPAGFPGRDALMNNPQVVAARSDPDMHDFFRDLDANGPSAVMRHTSNPKVAHLVQNVMGNMQS</sequence>
<keyword evidence="7" id="KW-1185">Reference proteome</keyword>
<organism evidence="6 7">
    <name type="scientific">Albugo candida</name>
    <dbReference type="NCBI Taxonomy" id="65357"/>
    <lineage>
        <taxon>Eukaryota</taxon>
        <taxon>Sar</taxon>
        <taxon>Stramenopiles</taxon>
        <taxon>Oomycota</taxon>
        <taxon>Peronosporomycetes</taxon>
        <taxon>Albuginales</taxon>
        <taxon>Albuginaceae</taxon>
        <taxon>Albugo</taxon>
    </lineage>
</organism>
<dbReference type="GO" id="GO:0016020">
    <property type="term" value="C:membrane"/>
    <property type="evidence" value="ECO:0007669"/>
    <property type="project" value="TreeGrafter"/>
</dbReference>
<dbReference type="InterPro" id="IPR047150">
    <property type="entry name" value="SGT"/>
</dbReference>
<comment type="caution">
    <text evidence="6">The sequence shown here is derived from an EMBL/GenBank/DDBJ whole genome shotgun (WGS) entry which is preliminary data.</text>
</comment>
<keyword evidence="2 3" id="KW-0802">TPR repeat</keyword>
<dbReference type="PROSITE" id="PS50005">
    <property type="entry name" value="TPR"/>
    <property type="match status" value="2"/>
</dbReference>
<protein>
    <recommendedName>
        <fullName evidence="5">STI1 domain-containing protein</fullName>
    </recommendedName>
</protein>
<feature type="domain" description="STI1" evidence="5">
    <location>
        <begin position="310"/>
        <end position="352"/>
    </location>
</feature>
<dbReference type="PANTHER" id="PTHR45831:SF2">
    <property type="entry name" value="LD24721P"/>
    <property type="match status" value="1"/>
</dbReference>
<dbReference type="Pfam" id="PF07719">
    <property type="entry name" value="TPR_2"/>
    <property type="match status" value="1"/>
</dbReference>
<dbReference type="STRING" id="65357.A0A024GBZ9"/>
<dbReference type="SMART" id="SM00028">
    <property type="entry name" value="TPR"/>
    <property type="match status" value="3"/>
</dbReference>
<name>A0A024GBZ9_9STRA</name>
<evidence type="ECO:0000259" key="5">
    <source>
        <dbReference type="SMART" id="SM00727"/>
    </source>
</evidence>
<dbReference type="OrthoDB" id="2423701at2759"/>
<dbReference type="Gene3D" id="1.25.40.10">
    <property type="entry name" value="Tetratricopeptide repeat domain"/>
    <property type="match status" value="1"/>
</dbReference>
<proteinExistence type="predicted"/>
<dbReference type="Proteomes" id="UP000053237">
    <property type="component" value="Unassembled WGS sequence"/>
</dbReference>
<dbReference type="EMBL" id="CAIX01000064">
    <property type="protein sequence ID" value="CCI44204.1"/>
    <property type="molecule type" value="Genomic_DNA"/>
</dbReference>
<dbReference type="InterPro" id="IPR011990">
    <property type="entry name" value="TPR-like_helical_dom_sf"/>
</dbReference>
<feature type="repeat" description="TPR" evidence="3">
    <location>
        <begin position="229"/>
        <end position="262"/>
    </location>
</feature>
<dbReference type="SUPFAM" id="SSF48452">
    <property type="entry name" value="TPR-like"/>
    <property type="match status" value="1"/>
</dbReference>
<dbReference type="Pfam" id="PF00515">
    <property type="entry name" value="TPR_1"/>
    <property type="match status" value="2"/>
</dbReference>
<dbReference type="PANTHER" id="PTHR45831">
    <property type="entry name" value="LD24721P"/>
    <property type="match status" value="1"/>
</dbReference>
<reference evidence="6 7" key="1">
    <citation type="submission" date="2012-05" db="EMBL/GenBank/DDBJ databases">
        <title>Recombination and specialization in a pathogen metapopulation.</title>
        <authorList>
            <person name="Gardiner A."/>
            <person name="Kemen E."/>
            <person name="Schultz-Larsen T."/>
            <person name="MacLean D."/>
            <person name="Van Oosterhout C."/>
            <person name="Jones J.D.G."/>
        </authorList>
    </citation>
    <scope>NUCLEOTIDE SEQUENCE [LARGE SCALE GENOMIC DNA]</scope>
    <source>
        <strain evidence="6 7">Ac Nc2</strain>
    </source>
</reference>
<accession>A0A024GBZ9</accession>
<keyword evidence="1" id="KW-0677">Repeat</keyword>
<dbReference type="GO" id="GO:0072380">
    <property type="term" value="C:TRC complex"/>
    <property type="evidence" value="ECO:0007669"/>
    <property type="project" value="TreeGrafter"/>
</dbReference>
<evidence type="ECO:0000256" key="2">
    <source>
        <dbReference type="ARBA" id="ARBA00022803"/>
    </source>
</evidence>